<evidence type="ECO:0008006" key="3">
    <source>
        <dbReference type="Google" id="ProtNLM"/>
    </source>
</evidence>
<dbReference type="RefSeq" id="WP_146310879.1">
    <property type="nucleotide sequence ID" value="NZ_VOHE01000002.1"/>
</dbReference>
<sequence length="205" mass="22528">MAKQTEIVSRWIDAQPEGALLRSLDLEHLVNRDQASRQLVRLARHGRLRRVARGMYVAVTASRFGPVPPPADKLVQSLARITGHAIVRHGAAAASALGLTTQVPARQIYLTDGRARTLNLGKQVIEIRRAPRWMLVLGDSLAGDVVRALEWLGPDLAETTVGKLVGRIGRDDWNAVLETRTHLPAWMVVAIQKGLPASALVPFRR</sequence>
<organism evidence="1 2">
    <name type="scientific">Luteimonas wenzhouensis</name>
    <dbReference type="NCBI Taxonomy" id="2599615"/>
    <lineage>
        <taxon>Bacteria</taxon>
        <taxon>Pseudomonadati</taxon>
        <taxon>Pseudomonadota</taxon>
        <taxon>Gammaproteobacteria</taxon>
        <taxon>Lysobacterales</taxon>
        <taxon>Lysobacteraceae</taxon>
        <taxon>Luteimonas</taxon>
    </lineage>
</organism>
<evidence type="ECO:0000313" key="1">
    <source>
        <dbReference type="EMBL" id="TWT20425.1"/>
    </source>
</evidence>
<protein>
    <recommendedName>
        <fullName evidence="3">Transcriptional regulator, AbiEi antitoxin, Type IV TA system</fullName>
    </recommendedName>
</protein>
<dbReference type="InterPro" id="IPR045738">
    <property type="entry name" value="DUF6088"/>
</dbReference>
<accession>A0A5C5U4R5</accession>
<evidence type="ECO:0000313" key="2">
    <source>
        <dbReference type="Proteomes" id="UP000315949"/>
    </source>
</evidence>
<reference evidence="1 2" key="1">
    <citation type="submission" date="2019-07" db="EMBL/GenBank/DDBJ databases">
        <title>Luteimonas sp. YD-1 nov., isolated from acidic soil.</title>
        <authorList>
            <person name="Zhou J."/>
        </authorList>
    </citation>
    <scope>NUCLEOTIDE SEQUENCE [LARGE SCALE GENOMIC DNA]</scope>
    <source>
        <strain evidence="1 2">YD-1</strain>
    </source>
</reference>
<dbReference type="Pfam" id="PF19570">
    <property type="entry name" value="DUF6088"/>
    <property type="match status" value="1"/>
</dbReference>
<proteinExistence type="predicted"/>
<dbReference type="AlphaFoldDB" id="A0A5C5U4R5"/>
<dbReference type="OrthoDB" id="3181392at2"/>
<comment type="caution">
    <text evidence="1">The sequence shown here is derived from an EMBL/GenBank/DDBJ whole genome shotgun (WGS) entry which is preliminary data.</text>
</comment>
<dbReference type="Proteomes" id="UP000315949">
    <property type="component" value="Unassembled WGS sequence"/>
</dbReference>
<dbReference type="EMBL" id="VOHE01000002">
    <property type="protein sequence ID" value="TWT20425.1"/>
    <property type="molecule type" value="Genomic_DNA"/>
</dbReference>
<name>A0A5C5U4R5_9GAMM</name>
<gene>
    <name evidence="1" type="ORF">FQY79_03515</name>
</gene>
<keyword evidence="2" id="KW-1185">Reference proteome</keyword>